<feature type="compositionally biased region" description="Polar residues" evidence="1">
    <location>
        <begin position="31"/>
        <end position="40"/>
    </location>
</feature>
<sequence length="83" mass="9017">MGKPSKRKNPGVGVDFRKVKHKVGKKLPKAQNDTNTDFKSRSINLSTQSIAQDKAGAAVSERNLTLKELQQQQQQQQAAAAGS</sequence>
<evidence type="ECO:0000313" key="3">
    <source>
        <dbReference type="Proteomes" id="UP001244341"/>
    </source>
</evidence>
<proteinExistence type="predicted"/>
<dbReference type="PANTHER" id="PTHR16056:SF2">
    <property type="entry name" value="TESTIS-EXPRESSED PROTEIN 10"/>
    <property type="match status" value="1"/>
</dbReference>
<dbReference type="Proteomes" id="UP001244341">
    <property type="component" value="Chromosome 3b"/>
</dbReference>
<organism evidence="2 3">
    <name type="scientific">Tetradesmus obliquus</name>
    <name type="common">Green alga</name>
    <name type="synonym">Acutodesmus obliquus</name>
    <dbReference type="NCBI Taxonomy" id="3088"/>
    <lineage>
        <taxon>Eukaryota</taxon>
        <taxon>Viridiplantae</taxon>
        <taxon>Chlorophyta</taxon>
        <taxon>core chlorophytes</taxon>
        <taxon>Chlorophyceae</taxon>
        <taxon>CS clade</taxon>
        <taxon>Sphaeropleales</taxon>
        <taxon>Scenedesmaceae</taxon>
        <taxon>Tetradesmus</taxon>
    </lineage>
</organism>
<feature type="region of interest" description="Disordered" evidence="1">
    <location>
        <begin position="21"/>
        <end position="40"/>
    </location>
</feature>
<name>A0ABY8TT89_TETOB</name>
<accession>A0ABY8TT89</accession>
<gene>
    <name evidence="2" type="ORF">OEZ85_011693</name>
</gene>
<dbReference type="PANTHER" id="PTHR16056">
    <property type="entry name" value="REGULATOR OF MICROTUBULE DYNAMICS PROTEIN"/>
    <property type="match status" value="1"/>
</dbReference>
<keyword evidence="3" id="KW-1185">Reference proteome</keyword>
<dbReference type="EMBL" id="CP126210">
    <property type="protein sequence ID" value="WIA11588.1"/>
    <property type="molecule type" value="Genomic_DNA"/>
</dbReference>
<reference evidence="2 3" key="1">
    <citation type="submission" date="2023-05" db="EMBL/GenBank/DDBJ databases">
        <title>A 100% complete, gapless, phased diploid assembly of the Scenedesmus obliquus UTEX 3031 genome.</title>
        <authorList>
            <person name="Biondi T.C."/>
            <person name="Hanschen E.R."/>
            <person name="Kwon T."/>
            <person name="Eng W."/>
            <person name="Kruse C.P.S."/>
            <person name="Koehler S.I."/>
            <person name="Kunde Y."/>
            <person name="Gleasner C.D."/>
            <person name="You Mak K.T."/>
            <person name="Polle J."/>
            <person name="Hovde B.T."/>
            <person name="Starkenburg S.R."/>
        </authorList>
    </citation>
    <scope>NUCLEOTIDE SEQUENCE [LARGE SCALE GENOMIC DNA]</scope>
    <source>
        <strain evidence="2 3">DOE0152z</strain>
    </source>
</reference>
<evidence type="ECO:0000313" key="2">
    <source>
        <dbReference type="EMBL" id="WIA11588.1"/>
    </source>
</evidence>
<protein>
    <submittedName>
        <fullName evidence="2">Uncharacterized protein</fullName>
    </submittedName>
</protein>
<evidence type="ECO:0000256" key="1">
    <source>
        <dbReference type="SAM" id="MobiDB-lite"/>
    </source>
</evidence>